<dbReference type="RefSeq" id="WP_167175615.1">
    <property type="nucleotide sequence ID" value="NZ_BAAAEJ010000003.1"/>
</dbReference>
<organism evidence="2 3">
    <name type="scientific">Brevundimonas terrae</name>
    <dbReference type="NCBI Taxonomy" id="363631"/>
    <lineage>
        <taxon>Bacteria</taxon>
        <taxon>Pseudomonadati</taxon>
        <taxon>Pseudomonadota</taxon>
        <taxon>Alphaproteobacteria</taxon>
        <taxon>Caulobacterales</taxon>
        <taxon>Caulobacteraceae</taxon>
        <taxon>Brevundimonas</taxon>
    </lineage>
</organism>
<reference evidence="2 3" key="1">
    <citation type="journal article" date="2019" name="Int. J. Syst. Evol. Microbiol.">
        <title>The Global Catalogue of Microorganisms (GCM) 10K type strain sequencing project: providing services to taxonomists for standard genome sequencing and annotation.</title>
        <authorList>
            <consortium name="The Broad Institute Genomics Platform"/>
            <consortium name="The Broad Institute Genome Sequencing Center for Infectious Disease"/>
            <person name="Wu L."/>
            <person name="Ma J."/>
        </authorList>
    </citation>
    <scope>NUCLEOTIDE SEQUENCE [LARGE SCALE GENOMIC DNA]</scope>
    <source>
        <strain evidence="2 3">JCM 13476</strain>
    </source>
</reference>
<name>A0ABN0Y2X2_9CAUL</name>
<protein>
    <recommendedName>
        <fullName evidence="4">DUF3008 family protein</fullName>
    </recommendedName>
</protein>
<evidence type="ECO:0008006" key="4">
    <source>
        <dbReference type="Google" id="ProtNLM"/>
    </source>
</evidence>
<evidence type="ECO:0000313" key="3">
    <source>
        <dbReference type="Proteomes" id="UP001500791"/>
    </source>
</evidence>
<keyword evidence="3" id="KW-1185">Reference proteome</keyword>
<evidence type="ECO:0000256" key="1">
    <source>
        <dbReference type="SAM" id="MobiDB-lite"/>
    </source>
</evidence>
<feature type="region of interest" description="Disordered" evidence="1">
    <location>
        <begin position="21"/>
        <end position="40"/>
    </location>
</feature>
<dbReference type="EMBL" id="BAAAEJ010000003">
    <property type="protein sequence ID" value="GAA0381210.1"/>
    <property type="molecule type" value="Genomic_DNA"/>
</dbReference>
<dbReference type="Proteomes" id="UP001500791">
    <property type="component" value="Unassembled WGS sequence"/>
</dbReference>
<sequence length="63" mass="6873">MSTQTPKSSLAENMKRALEAKKTANGQGLGLTKGVDAKSLEKRLQREAAAMNKPAYKRMSHRG</sequence>
<accession>A0ABN0Y2X2</accession>
<gene>
    <name evidence="2" type="ORF">GCM10009093_05250</name>
</gene>
<evidence type="ECO:0000313" key="2">
    <source>
        <dbReference type="EMBL" id="GAA0381210.1"/>
    </source>
</evidence>
<comment type="caution">
    <text evidence="2">The sequence shown here is derived from an EMBL/GenBank/DDBJ whole genome shotgun (WGS) entry which is preliminary data.</text>
</comment>
<proteinExistence type="predicted"/>